<sequence>MTKVKAGRAFGISHVGARNNNEDNFLIMKLPDAYLLAVADGLGGHNAGEVASRMAVETLREVFSGEYQKGMSDDEVRELLKKTHRLAHNRIKENAVGEREGMGTTLVSALVRGGKAIIANTGDSRAYLIRDGRIVERTKDHSLVQEMVDRGEITPEEAKRHPLKNIITKALGIDFGVDTYEWELGQGDVLLLSSDGLHDYVDEERIVEIASTGKTAEEIATKLVGEALPVTKDNVTVVVLVMEK</sequence>
<dbReference type="InterPro" id="IPR015655">
    <property type="entry name" value="PP2C"/>
</dbReference>
<dbReference type="GO" id="GO:0004722">
    <property type="term" value="F:protein serine/threonine phosphatase activity"/>
    <property type="evidence" value="ECO:0007669"/>
    <property type="project" value="InterPro"/>
</dbReference>
<dbReference type="HOGENOM" id="CLU_034545_4_1_2"/>
<dbReference type="CDD" id="cd00143">
    <property type="entry name" value="PP2Cc"/>
    <property type="match status" value="1"/>
</dbReference>
<dbReference type="KEGG" id="teu:TEU_08205"/>
<organism evidence="2 3">
    <name type="scientific">Thermococcus eurythermalis</name>
    <dbReference type="NCBI Taxonomy" id="1505907"/>
    <lineage>
        <taxon>Archaea</taxon>
        <taxon>Methanobacteriati</taxon>
        <taxon>Methanobacteriota</taxon>
        <taxon>Thermococci</taxon>
        <taxon>Thermococcales</taxon>
        <taxon>Thermococcaceae</taxon>
        <taxon>Thermococcus</taxon>
    </lineage>
</organism>
<dbReference type="Gene3D" id="3.60.40.10">
    <property type="entry name" value="PPM-type phosphatase domain"/>
    <property type="match status" value="1"/>
</dbReference>
<dbReference type="EMBL" id="CP008887">
    <property type="protein sequence ID" value="AIU70313.1"/>
    <property type="molecule type" value="Genomic_DNA"/>
</dbReference>
<dbReference type="SMART" id="SM00331">
    <property type="entry name" value="PP2C_SIG"/>
    <property type="match status" value="1"/>
</dbReference>
<evidence type="ECO:0000313" key="3">
    <source>
        <dbReference type="Proteomes" id="UP000029980"/>
    </source>
</evidence>
<name>A0A097QV24_9EURY</name>
<evidence type="ECO:0000259" key="1">
    <source>
        <dbReference type="PROSITE" id="PS51746"/>
    </source>
</evidence>
<dbReference type="InterPro" id="IPR001932">
    <property type="entry name" value="PPM-type_phosphatase-like_dom"/>
</dbReference>
<dbReference type="InterPro" id="IPR036457">
    <property type="entry name" value="PPM-type-like_dom_sf"/>
</dbReference>
<proteinExistence type="predicted"/>
<dbReference type="AlphaFoldDB" id="A0A097QV24"/>
<keyword evidence="3" id="KW-1185">Reference proteome</keyword>
<dbReference type="STRING" id="1505907.TEU_08205"/>
<dbReference type="SUPFAM" id="SSF81606">
    <property type="entry name" value="PP2C-like"/>
    <property type="match status" value="1"/>
</dbReference>
<reference evidence="2 3" key="1">
    <citation type="journal article" date="2015" name="Int. J. Syst. Evol. Microbiol.">
        <title>Thermococcus eurythermalis sp. nov., a conditional piezophilic hyperthermophilic archaeon with a wide temperature range isolated from an oil-immersed chimney in the Guaymas Basin.</title>
        <authorList>
            <person name="Zhao W."/>
            <person name="Zeng X."/>
            <person name="Xiao X."/>
        </authorList>
    </citation>
    <scope>NUCLEOTIDE SEQUENCE [LARGE SCALE GENOMIC DNA]</scope>
    <source>
        <strain evidence="2 3">A501</strain>
    </source>
</reference>
<accession>A0A097QV24</accession>
<protein>
    <submittedName>
        <fullName evidence="2">Serine/threonine protein phosphatase</fullName>
    </submittedName>
</protein>
<dbReference type="SMART" id="SM00332">
    <property type="entry name" value="PP2Cc"/>
    <property type="match status" value="1"/>
</dbReference>
<dbReference type="Pfam" id="PF13672">
    <property type="entry name" value="PP2C_2"/>
    <property type="match status" value="1"/>
</dbReference>
<dbReference type="PANTHER" id="PTHR47992">
    <property type="entry name" value="PROTEIN PHOSPHATASE"/>
    <property type="match status" value="1"/>
</dbReference>
<gene>
    <name evidence="2" type="ORF">TEU_08205</name>
</gene>
<dbReference type="PROSITE" id="PS51746">
    <property type="entry name" value="PPM_2"/>
    <property type="match status" value="1"/>
</dbReference>
<feature type="domain" description="PPM-type phosphatase" evidence="1">
    <location>
        <begin position="9"/>
        <end position="242"/>
    </location>
</feature>
<evidence type="ECO:0000313" key="2">
    <source>
        <dbReference type="EMBL" id="AIU70313.1"/>
    </source>
</evidence>
<dbReference type="Proteomes" id="UP000029980">
    <property type="component" value="Chromosome"/>
</dbReference>